<evidence type="ECO:0000313" key="4">
    <source>
        <dbReference type="Proteomes" id="UP000628736"/>
    </source>
</evidence>
<dbReference type="AlphaFoldDB" id="A0A8J6M637"/>
<feature type="transmembrane region" description="Helical" evidence="2">
    <location>
        <begin position="64"/>
        <end position="86"/>
    </location>
</feature>
<dbReference type="RefSeq" id="WP_147573227.1">
    <property type="nucleotide sequence ID" value="NZ_JACOPO010000001.1"/>
</dbReference>
<gene>
    <name evidence="3" type="ORF">H8S11_00610</name>
</gene>
<protein>
    <submittedName>
        <fullName evidence="3">Uncharacterized protein</fullName>
    </submittedName>
</protein>
<dbReference type="Proteomes" id="UP000628736">
    <property type="component" value="Unassembled WGS sequence"/>
</dbReference>
<name>A0A8J6M637_9FIRM</name>
<comment type="caution">
    <text evidence="3">The sequence shown here is derived from an EMBL/GenBank/DDBJ whole genome shotgun (WGS) entry which is preliminary data.</text>
</comment>
<keyword evidence="4" id="KW-1185">Reference proteome</keyword>
<feature type="compositionally biased region" description="Basic residues" evidence="1">
    <location>
        <begin position="1"/>
        <end position="11"/>
    </location>
</feature>
<feature type="transmembrane region" description="Helical" evidence="2">
    <location>
        <begin position="40"/>
        <end position="58"/>
    </location>
</feature>
<feature type="region of interest" description="Disordered" evidence="1">
    <location>
        <begin position="1"/>
        <end position="35"/>
    </location>
</feature>
<dbReference type="EMBL" id="JACOPO010000001">
    <property type="protein sequence ID" value="MBC5721328.1"/>
    <property type="molecule type" value="Genomic_DNA"/>
</dbReference>
<accession>A0A8J6M637</accession>
<feature type="compositionally biased region" description="Polar residues" evidence="1">
    <location>
        <begin position="12"/>
        <end position="23"/>
    </location>
</feature>
<evidence type="ECO:0000256" key="1">
    <source>
        <dbReference type="SAM" id="MobiDB-lite"/>
    </source>
</evidence>
<keyword evidence="2" id="KW-1133">Transmembrane helix</keyword>
<proteinExistence type="predicted"/>
<reference evidence="3" key="1">
    <citation type="submission" date="2020-08" db="EMBL/GenBank/DDBJ databases">
        <title>Genome public.</title>
        <authorList>
            <person name="Liu C."/>
            <person name="Sun Q."/>
        </authorList>
    </citation>
    <scope>NUCLEOTIDE SEQUENCE</scope>
    <source>
        <strain evidence="3">NSJ-23</strain>
    </source>
</reference>
<keyword evidence="2" id="KW-0472">Membrane</keyword>
<keyword evidence="2" id="KW-0812">Transmembrane</keyword>
<sequence length="100" mass="11255">MSHKKYKKRHSQSTINAKRQANQAKLADEKDRARKRMDPTARTLLFGNLVFLSITVLLERNGLISPLFSGACTIIGVILLILALWFQFGGKGQDRWNGGK</sequence>
<organism evidence="3 4">
    <name type="scientific">Flintibacter hominis</name>
    <dbReference type="NCBI Taxonomy" id="2763048"/>
    <lineage>
        <taxon>Bacteria</taxon>
        <taxon>Bacillati</taxon>
        <taxon>Bacillota</taxon>
        <taxon>Clostridia</taxon>
        <taxon>Eubacteriales</taxon>
        <taxon>Flintibacter</taxon>
    </lineage>
</organism>
<evidence type="ECO:0000313" key="3">
    <source>
        <dbReference type="EMBL" id="MBC5721328.1"/>
    </source>
</evidence>
<feature type="compositionally biased region" description="Basic and acidic residues" evidence="1">
    <location>
        <begin position="26"/>
        <end position="35"/>
    </location>
</feature>
<evidence type="ECO:0000256" key="2">
    <source>
        <dbReference type="SAM" id="Phobius"/>
    </source>
</evidence>